<reference evidence="5" key="2">
    <citation type="submission" date="2014-06" db="EMBL/GenBank/DDBJ databases">
        <title>The complete genome of Blastobotrys (Arxula) adeninivorans LS3 - a yeast of biotechnological interest.</title>
        <authorList>
            <person name="Kunze G."/>
            <person name="Gaillardin C."/>
            <person name="Czernicka M."/>
            <person name="Durrens P."/>
            <person name="Martin T."/>
            <person name="Boer E."/>
            <person name="Gabaldon T."/>
            <person name="Cruz J."/>
            <person name="Talla E."/>
            <person name="Marck C."/>
            <person name="Goffeau A."/>
            <person name="Barbe V."/>
            <person name="Baret P."/>
            <person name="Baronian K."/>
            <person name="Beier S."/>
            <person name="Bleykasten C."/>
            <person name="Bode R."/>
            <person name="Casaregola S."/>
            <person name="Despons L."/>
            <person name="Fairhead C."/>
            <person name="Giersberg M."/>
            <person name="Gierski P."/>
            <person name="Hahnel U."/>
            <person name="Hartmann A."/>
            <person name="Jankowska D."/>
            <person name="Jubin C."/>
            <person name="Jung P."/>
            <person name="Lafontaine I."/>
            <person name="Leh-Louis V."/>
            <person name="Lemaire M."/>
            <person name="Marcet-Houben M."/>
            <person name="Mascher M."/>
            <person name="Morel G."/>
            <person name="Richard G.-F."/>
            <person name="Riechen J."/>
            <person name="Sacerdot C."/>
            <person name="Sarkar A."/>
            <person name="Savel G."/>
            <person name="Schacherer J."/>
            <person name="Sherman D."/>
            <person name="Straub M.-L."/>
            <person name="Stein N."/>
            <person name="Thierry A."/>
            <person name="Trautwein-Schult A."/>
            <person name="Westhof E."/>
            <person name="Worch S."/>
            <person name="Dujon B."/>
            <person name="Souciet J.-L."/>
            <person name="Wincker P."/>
            <person name="Scholz U."/>
            <person name="Neuveglise N."/>
        </authorList>
    </citation>
    <scope>NUCLEOTIDE SEQUENCE</scope>
    <source>
        <strain evidence="5">LS3</strain>
    </source>
</reference>
<dbReference type="InterPro" id="IPR016195">
    <property type="entry name" value="Pol/histidinol_Pase-like"/>
</dbReference>
<protein>
    <submittedName>
        <fullName evidence="5">ARAD1D00726p</fullName>
    </submittedName>
</protein>
<comment type="subcellular location">
    <subcellularLocation>
        <location evidence="1">Nucleus</location>
    </subcellularLocation>
</comment>
<dbReference type="PANTHER" id="PTHR13031:SF0">
    <property type="entry name" value="RIBONUCLEASE P PROTEIN SUBUNIT P30"/>
    <property type="match status" value="1"/>
</dbReference>
<feature type="compositionally biased region" description="Basic and acidic residues" evidence="4">
    <location>
        <begin position="249"/>
        <end position="260"/>
    </location>
</feature>
<name>A0A060T7M7_BLAAD</name>
<dbReference type="GO" id="GO:0008033">
    <property type="term" value="P:tRNA processing"/>
    <property type="evidence" value="ECO:0007669"/>
    <property type="project" value="UniProtKB-KW"/>
</dbReference>
<evidence type="ECO:0000256" key="4">
    <source>
        <dbReference type="SAM" id="MobiDB-lite"/>
    </source>
</evidence>
<dbReference type="PhylomeDB" id="A0A060T7M7"/>
<dbReference type="GO" id="GO:0003723">
    <property type="term" value="F:RNA binding"/>
    <property type="evidence" value="ECO:0007669"/>
    <property type="project" value="TreeGrafter"/>
</dbReference>
<dbReference type="Gene3D" id="3.20.20.140">
    <property type="entry name" value="Metal-dependent hydrolases"/>
    <property type="match status" value="1"/>
</dbReference>
<dbReference type="AlphaFoldDB" id="A0A060T7M7"/>
<keyword evidence="3" id="KW-0819">tRNA processing</keyword>
<evidence type="ECO:0000313" key="5">
    <source>
        <dbReference type="EMBL" id="CDP36968.1"/>
    </source>
</evidence>
<organism evidence="5">
    <name type="scientific">Blastobotrys adeninivorans</name>
    <name type="common">Yeast</name>
    <name type="synonym">Arxula adeninivorans</name>
    <dbReference type="NCBI Taxonomy" id="409370"/>
    <lineage>
        <taxon>Eukaryota</taxon>
        <taxon>Fungi</taxon>
        <taxon>Dikarya</taxon>
        <taxon>Ascomycota</taxon>
        <taxon>Saccharomycotina</taxon>
        <taxon>Dipodascomycetes</taxon>
        <taxon>Dipodascales</taxon>
        <taxon>Trichomonascaceae</taxon>
        <taxon>Blastobotrys</taxon>
    </lineage>
</organism>
<accession>A0A060T7M7</accession>
<evidence type="ECO:0000256" key="3">
    <source>
        <dbReference type="ARBA" id="ARBA00022694"/>
    </source>
</evidence>
<sequence length="266" mass="29078">MMVWCSPAVMLYDLNVLWPQDSSPSSITGVKKTLAVLQDLGYTTVALNVVHSGAVSPKNLSNPIDKQSLQSQFPKLTILSRITLVVSDASQNYNFQTVYSLFDLVAIRPLTEKALQSAATALDIDIISIDCTHRLPFFLKFKTACTAVDRGVKLEICYAGSTSDARKHIITNAAQVIRASRKRGIIASSESSSPLMVKSPYDVTNLLTVWGLDHMRARDAVGKSASLVVKNAALRNSSYKQVVQVTNKRTGESESKEPSKKLKTKS</sequence>
<feature type="region of interest" description="Disordered" evidence="4">
    <location>
        <begin position="243"/>
        <end position="266"/>
    </location>
</feature>
<dbReference type="EMBL" id="HG937694">
    <property type="protein sequence ID" value="CDP36968.1"/>
    <property type="molecule type" value="Genomic_DNA"/>
</dbReference>
<dbReference type="SUPFAM" id="SSF89550">
    <property type="entry name" value="PHP domain-like"/>
    <property type="match status" value="1"/>
</dbReference>
<proteinExistence type="inferred from homology"/>
<gene>
    <name evidence="5" type="ORF">GNLVRS02_ARAD1D00726g</name>
</gene>
<comment type="similarity">
    <text evidence="2">Belongs to the eukaryotic/archaeal RNase P protein component 3 family.</text>
</comment>
<evidence type="ECO:0000256" key="1">
    <source>
        <dbReference type="ARBA" id="ARBA00004123"/>
    </source>
</evidence>
<reference evidence="5" key="1">
    <citation type="submission" date="2014-02" db="EMBL/GenBank/DDBJ databases">
        <authorList>
            <person name="Genoscope - CEA"/>
        </authorList>
    </citation>
    <scope>NUCLEOTIDE SEQUENCE</scope>
    <source>
        <strain evidence="5">LS3</strain>
    </source>
</reference>
<dbReference type="PANTHER" id="PTHR13031">
    <property type="entry name" value="RIBONUCLEASE P SUBUNIT P30"/>
    <property type="match status" value="1"/>
</dbReference>
<dbReference type="GO" id="GO:0005655">
    <property type="term" value="C:nucleolar ribonuclease P complex"/>
    <property type="evidence" value="ECO:0007669"/>
    <property type="project" value="TreeGrafter"/>
</dbReference>
<dbReference type="InterPro" id="IPR002738">
    <property type="entry name" value="RNase_P_p30"/>
</dbReference>
<dbReference type="Pfam" id="PF01876">
    <property type="entry name" value="RNase_P_p30"/>
    <property type="match status" value="1"/>
</dbReference>
<evidence type="ECO:0000256" key="2">
    <source>
        <dbReference type="ARBA" id="ARBA00007331"/>
    </source>
</evidence>